<protein>
    <recommendedName>
        <fullName evidence="3">Methyltransferase small domain-containing protein</fullName>
    </recommendedName>
</protein>
<dbReference type="GO" id="GO:0003676">
    <property type="term" value="F:nucleic acid binding"/>
    <property type="evidence" value="ECO:0007669"/>
    <property type="project" value="InterPro"/>
</dbReference>
<dbReference type="PROSITE" id="PS00092">
    <property type="entry name" value="N6_MTASE"/>
    <property type="match status" value="1"/>
</dbReference>
<dbReference type="GO" id="GO:0008757">
    <property type="term" value="F:S-adenosylmethionine-dependent methyltransferase activity"/>
    <property type="evidence" value="ECO:0007669"/>
    <property type="project" value="UniProtKB-ARBA"/>
</dbReference>
<evidence type="ECO:0000313" key="4">
    <source>
        <dbReference type="EMBL" id="CUV66033.1"/>
    </source>
</evidence>
<proteinExistence type="predicted"/>
<dbReference type="GO" id="GO:0008170">
    <property type="term" value="F:N-methyltransferase activity"/>
    <property type="evidence" value="ECO:0007669"/>
    <property type="project" value="UniProtKB-ARBA"/>
</dbReference>
<dbReference type="PANTHER" id="PTHR47739">
    <property type="entry name" value="TRNA1(VAL) (ADENINE(37)-N6)-METHYLTRANSFERASE"/>
    <property type="match status" value="1"/>
</dbReference>
<dbReference type="Gene3D" id="3.40.50.150">
    <property type="entry name" value="Vaccinia Virus protein VP39"/>
    <property type="match status" value="1"/>
</dbReference>
<dbReference type="InterPro" id="IPR050210">
    <property type="entry name" value="tRNA_Adenine-N(6)_MTase"/>
</dbReference>
<accession>A0A0S4XQK8</accession>
<evidence type="ECO:0000256" key="2">
    <source>
        <dbReference type="ARBA" id="ARBA00022691"/>
    </source>
</evidence>
<name>A0A0S4XQK8_9BACT</name>
<evidence type="ECO:0000259" key="3">
    <source>
        <dbReference type="Pfam" id="PF05175"/>
    </source>
</evidence>
<dbReference type="GO" id="GO:0032259">
    <property type="term" value="P:methylation"/>
    <property type="evidence" value="ECO:0007669"/>
    <property type="project" value="UniProtKB-KW"/>
</dbReference>
<gene>
    <name evidence="4" type="ORF">BN3087_570005</name>
</gene>
<dbReference type="CDD" id="cd02440">
    <property type="entry name" value="AdoMet_MTases"/>
    <property type="match status" value="1"/>
</dbReference>
<dbReference type="InterPro" id="IPR029063">
    <property type="entry name" value="SAM-dependent_MTases_sf"/>
</dbReference>
<dbReference type="SUPFAM" id="SSF53335">
    <property type="entry name" value="S-adenosyl-L-methionine-dependent methyltransferases"/>
    <property type="match status" value="1"/>
</dbReference>
<keyword evidence="2" id="KW-0949">S-adenosyl-L-methionine</keyword>
<dbReference type="Pfam" id="PF05175">
    <property type="entry name" value="MTS"/>
    <property type="match status" value="1"/>
</dbReference>
<dbReference type="PANTHER" id="PTHR47739:SF1">
    <property type="entry name" value="TRNA1(VAL) (ADENINE(37)-N6)-METHYLTRANSFERASE"/>
    <property type="match status" value="1"/>
</dbReference>
<sequence length="233" mass="26641">MLLYQSPNGYCYNSDSIFLAHFIASHEPKGKMLDVGCGIGVLSLILAREFDLRASIIDKQPHMINYAKHNFAISNIDIEFFNEDFISFEPKEKFDVIISNPPFYSPSVLQSSETMINTARYAHHLPLDDFFKKVHNILTPSGKFFFCYDAKQIADIIVALKKYHLTPEFIRFVHSKKDKDSKLVMIACRHNSKSVAKVVKPLIVFDDESSYTLEASEAFKFANLHSIKGEMDE</sequence>
<reference evidence="4" key="1">
    <citation type="submission" date="2015-11" db="EMBL/GenBank/DDBJ databases">
        <authorList>
            <person name="Zhang Y."/>
            <person name="Guo Z."/>
        </authorList>
    </citation>
    <scope>NUCLEOTIDE SEQUENCE</scope>
    <source>
        <strain evidence="4">BN30871</strain>
    </source>
</reference>
<dbReference type="EMBL" id="FAXN01000059">
    <property type="protein sequence ID" value="CUV66033.1"/>
    <property type="molecule type" value="Genomic_DNA"/>
</dbReference>
<evidence type="ECO:0000256" key="1">
    <source>
        <dbReference type="ARBA" id="ARBA00022603"/>
    </source>
</evidence>
<keyword evidence="1" id="KW-0489">Methyltransferase</keyword>
<dbReference type="AlphaFoldDB" id="A0A0S4XQK8"/>
<keyword evidence="1" id="KW-0808">Transferase</keyword>
<dbReference type="InterPro" id="IPR007848">
    <property type="entry name" value="Small_mtfrase_dom"/>
</dbReference>
<feature type="domain" description="Methyltransferase small" evidence="3">
    <location>
        <begin position="18"/>
        <end position="120"/>
    </location>
</feature>
<organism evidence="4">
    <name type="scientific">Sulfurovum sp. enrichment culture clone C5</name>
    <dbReference type="NCBI Taxonomy" id="497650"/>
    <lineage>
        <taxon>Bacteria</taxon>
        <taxon>Pseudomonadati</taxon>
        <taxon>Campylobacterota</taxon>
        <taxon>Epsilonproteobacteria</taxon>
        <taxon>Campylobacterales</taxon>
        <taxon>Sulfurovaceae</taxon>
        <taxon>Sulfurovum</taxon>
        <taxon>environmental samples</taxon>
    </lineage>
</organism>
<dbReference type="InterPro" id="IPR002052">
    <property type="entry name" value="DNA_methylase_N6_adenine_CS"/>
</dbReference>